<keyword evidence="3" id="KW-1185">Reference proteome</keyword>
<protein>
    <submittedName>
        <fullName evidence="2">DinB family protein</fullName>
    </submittedName>
</protein>
<dbReference type="Gene3D" id="2.160.20.80">
    <property type="entry name" value="E3 ubiquitin-protein ligase SopA"/>
    <property type="match status" value="1"/>
</dbReference>
<name>A0ABP5DQA9_9PSEU</name>
<accession>A0ABP5DQA9</accession>
<dbReference type="InterPro" id="IPR034660">
    <property type="entry name" value="DinB/YfiT-like"/>
</dbReference>
<evidence type="ECO:0000313" key="2">
    <source>
        <dbReference type="EMBL" id="GAA1984668.1"/>
    </source>
</evidence>
<dbReference type="Pfam" id="PF12867">
    <property type="entry name" value="DinB_2"/>
    <property type="match status" value="1"/>
</dbReference>
<organism evidence="2 3">
    <name type="scientific">Amycolatopsis minnesotensis</name>
    <dbReference type="NCBI Taxonomy" id="337894"/>
    <lineage>
        <taxon>Bacteria</taxon>
        <taxon>Bacillati</taxon>
        <taxon>Actinomycetota</taxon>
        <taxon>Actinomycetes</taxon>
        <taxon>Pseudonocardiales</taxon>
        <taxon>Pseudonocardiaceae</taxon>
        <taxon>Amycolatopsis</taxon>
    </lineage>
</organism>
<comment type="caution">
    <text evidence="2">The sequence shown here is derived from an EMBL/GenBank/DDBJ whole genome shotgun (WGS) entry which is preliminary data.</text>
</comment>
<dbReference type="PANTHER" id="PTHR14136">
    <property type="entry name" value="BTB_POZ DOMAIN-CONTAINING PROTEIN KCTD9"/>
    <property type="match status" value="1"/>
</dbReference>
<dbReference type="InterPro" id="IPR001646">
    <property type="entry name" value="5peptide_repeat"/>
</dbReference>
<dbReference type="Pfam" id="PF00805">
    <property type="entry name" value="Pentapeptide"/>
    <property type="match status" value="1"/>
</dbReference>
<evidence type="ECO:0000259" key="1">
    <source>
        <dbReference type="Pfam" id="PF12867"/>
    </source>
</evidence>
<dbReference type="InterPro" id="IPR051082">
    <property type="entry name" value="Pentapeptide-BTB/POZ_domain"/>
</dbReference>
<dbReference type="Proteomes" id="UP001501116">
    <property type="component" value="Unassembled WGS sequence"/>
</dbReference>
<feature type="domain" description="DinB-like" evidence="1">
    <location>
        <begin position="111"/>
        <end position="255"/>
    </location>
</feature>
<dbReference type="EMBL" id="BAAANN010000040">
    <property type="protein sequence ID" value="GAA1984668.1"/>
    <property type="molecule type" value="Genomic_DNA"/>
</dbReference>
<dbReference type="SUPFAM" id="SSF141571">
    <property type="entry name" value="Pentapeptide repeat-like"/>
    <property type="match status" value="1"/>
</dbReference>
<dbReference type="RefSeq" id="WP_344429433.1">
    <property type="nucleotide sequence ID" value="NZ_BAAANN010000040.1"/>
</dbReference>
<reference evidence="3" key="1">
    <citation type="journal article" date="2019" name="Int. J. Syst. Evol. Microbiol.">
        <title>The Global Catalogue of Microorganisms (GCM) 10K type strain sequencing project: providing services to taxonomists for standard genome sequencing and annotation.</title>
        <authorList>
            <consortium name="The Broad Institute Genomics Platform"/>
            <consortium name="The Broad Institute Genome Sequencing Center for Infectious Disease"/>
            <person name="Wu L."/>
            <person name="Ma J."/>
        </authorList>
    </citation>
    <scope>NUCLEOTIDE SEQUENCE [LARGE SCALE GENOMIC DNA]</scope>
    <source>
        <strain evidence="3">JCM 14545</strain>
    </source>
</reference>
<dbReference type="InterPro" id="IPR024775">
    <property type="entry name" value="DinB-like"/>
</dbReference>
<evidence type="ECO:0000313" key="3">
    <source>
        <dbReference type="Proteomes" id="UP001501116"/>
    </source>
</evidence>
<gene>
    <name evidence="2" type="ORF">GCM10009754_72630</name>
</gene>
<proteinExistence type="predicted"/>
<dbReference type="SUPFAM" id="SSF109854">
    <property type="entry name" value="DinB/YfiT-like putative metalloenzymes"/>
    <property type="match status" value="1"/>
</dbReference>
<sequence>MTDFSGEDLGGSAFERVNLSGARFENVRANGARFRSVDLSGASFRGAHFGGVVMSGAILSNVDIRGEIDGLRVNGVDVGPLIEAELDRRHPERAKMRPTDPDGFREAWAVLERLWYGTVERARGLDPVLLHESVGGEWSFIETLRHLVFVTDAWVRRAILGDPAPWDALGLPWDEAPELPGVPWDRSARPSLDTVLALRRDRMATVREVIGGLTEQSLAADTEPVEGPGWPEPGSHPVRECLRCVLNEEWEHRLYAERDLDALFARQG</sequence>
<dbReference type="Gene3D" id="1.20.120.450">
    <property type="entry name" value="dinb family like domain"/>
    <property type="match status" value="1"/>
</dbReference>
<dbReference type="PANTHER" id="PTHR14136:SF17">
    <property type="entry name" value="BTB_POZ DOMAIN-CONTAINING PROTEIN KCTD9"/>
    <property type="match status" value="1"/>
</dbReference>